<name>A0A1M6D6I7_9FIRM</name>
<dbReference type="AlphaFoldDB" id="A0A1M6D6I7"/>
<evidence type="ECO:0000313" key="2">
    <source>
        <dbReference type="Proteomes" id="UP000184529"/>
    </source>
</evidence>
<dbReference type="Proteomes" id="UP000184529">
    <property type="component" value="Unassembled WGS sequence"/>
</dbReference>
<organism evidence="1 2">
    <name type="scientific">Desulfofundulus thermosubterraneus DSM 16057</name>
    <dbReference type="NCBI Taxonomy" id="1121432"/>
    <lineage>
        <taxon>Bacteria</taxon>
        <taxon>Bacillati</taxon>
        <taxon>Bacillota</taxon>
        <taxon>Clostridia</taxon>
        <taxon>Eubacteriales</taxon>
        <taxon>Peptococcaceae</taxon>
        <taxon>Desulfofundulus</taxon>
    </lineage>
</organism>
<evidence type="ECO:0000313" key="1">
    <source>
        <dbReference type="EMBL" id="SHI68842.1"/>
    </source>
</evidence>
<sequence length="52" mass="5795">MSNPVVSGERAVPGFSDPVTMAEHLARYKFALAFVAGREVENSFFPFNNYPE</sequence>
<dbReference type="STRING" id="1121432.SAMN02745219_00842"/>
<proteinExistence type="predicted"/>
<gene>
    <name evidence="1" type="ORF">SAMN02745219_00842</name>
</gene>
<accession>A0A1M6D6I7</accession>
<protein>
    <submittedName>
        <fullName evidence="1">Uncharacterized protein</fullName>
    </submittedName>
</protein>
<keyword evidence="2" id="KW-1185">Reference proteome</keyword>
<dbReference type="EMBL" id="FQZM01000009">
    <property type="protein sequence ID" value="SHI68842.1"/>
    <property type="molecule type" value="Genomic_DNA"/>
</dbReference>
<reference evidence="2" key="1">
    <citation type="submission" date="2016-11" db="EMBL/GenBank/DDBJ databases">
        <authorList>
            <person name="Varghese N."/>
            <person name="Submissions S."/>
        </authorList>
    </citation>
    <scope>NUCLEOTIDE SEQUENCE [LARGE SCALE GENOMIC DNA]</scope>
    <source>
        <strain evidence="2">DSM 16057</strain>
    </source>
</reference>
<dbReference type="RefSeq" id="WP_165613187.1">
    <property type="nucleotide sequence ID" value="NZ_FQZM01000009.1"/>
</dbReference>